<sequence>MSTSQHGTGERPDVTPPPPGPADTVAADGAPGFATTLRRSFTDRMSGRPEATAQGLPAGAPAGAPTAAPPAGSTAGGTRSAEAPRPTASGAAPEAAVRDVGPRRVRLSLSRVDPWSAMKLSFLLSVALGVMIVVAAAVVWFVLDSMQVFAKVEELLVSIGSENFLQLMQYVEFDRVMSFATIVGVVDVLLLTALGTIGAFLYNIVAALVGGLHVTLTDD</sequence>
<reference evidence="4 5" key="1">
    <citation type="submission" date="2019-05" db="EMBL/GenBank/DDBJ databases">
        <title>Georgenia *** sp. nov., and Georgenia *** sp. nov., isolated from the intestinal contents of plateau pika (Ochotona curzoniae) in the Qinghai-Tibet plateau of China.</title>
        <authorList>
            <person name="Tian Z."/>
        </authorList>
    </citation>
    <scope>NUCLEOTIDE SEQUENCE [LARGE SCALE GENOMIC DNA]</scope>
    <source>
        <strain evidence="4 5">Z443</strain>
    </source>
</reference>
<keyword evidence="2" id="KW-1133">Transmembrane helix</keyword>
<protein>
    <submittedName>
        <fullName evidence="4">DUF3566 domain-containing protein</fullName>
    </submittedName>
</protein>
<organism evidence="4 5">
    <name type="scientific">Georgenia yuyongxinii</name>
    <dbReference type="NCBI Taxonomy" id="2589797"/>
    <lineage>
        <taxon>Bacteria</taxon>
        <taxon>Bacillati</taxon>
        <taxon>Actinomycetota</taxon>
        <taxon>Actinomycetes</taxon>
        <taxon>Micrococcales</taxon>
        <taxon>Bogoriellaceae</taxon>
        <taxon>Georgenia</taxon>
    </lineage>
</organism>
<feature type="transmembrane region" description="Helical" evidence="2">
    <location>
        <begin position="176"/>
        <end position="202"/>
    </location>
</feature>
<accession>A0A5B8BY01</accession>
<gene>
    <name evidence="4" type="ORF">FE374_00040</name>
</gene>
<evidence type="ECO:0000313" key="4">
    <source>
        <dbReference type="EMBL" id="QDC23238.1"/>
    </source>
</evidence>
<feature type="compositionally biased region" description="Low complexity" evidence="1">
    <location>
        <begin position="51"/>
        <end position="78"/>
    </location>
</feature>
<keyword evidence="2" id="KW-0472">Membrane</keyword>
<name>A0A5B8BY01_9MICO</name>
<dbReference type="RefSeq" id="WP_139926680.1">
    <property type="nucleotide sequence ID" value="NZ_CP040915.1"/>
</dbReference>
<feature type="domain" description="DUF3566" evidence="3">
    <location>
        <begin position="102"/>
        <end position="218"/>
    </location>
</feature>
<evidence type="ECO:0000259" key="3">
    <source>
        <dbReference type="Pfam" id="PF12089"/>
    </source>
</evidence>
<proteinExistence type="predicted"/>
<dbReference type="AlphaFoldDB" id="A0A5B8BY01"/>
<feature type="compositionally biased region" description="Low complexity" evidence="1">
    <location>
        <begin position="22"/>
        <end position="32"/>
    </location>
</feature>
<dbReference type="OrthoDB" id="3240216at2"/>
<keyword evidence="2" id="KW-0812">Transmembrane</keyword>
<evidence type="ECO:0000256" key="2">
    <source>
        <dbReference type="SAM" id="Phobius"/>
    </source>
</evidence>
<dbReference type="EMBL" id="CP040915">
    <property type="protein sequence ID" value="QDC23238.1"/>
    <property type="molecule type" value="Genomic_DNA"/>
</dbReference>
<feature type="transmembrane region" description="Helical" evidence="2">
    <location>
        <begin position="120"/>
        <end position="143"/>
    </location>
</feature>
<dbReference type="Pfam" id="PF12089">
    <property type="entry name" value="DUF3566"/>
    <property type="match status" value="1"/>
</dbReference>
<feature type="region of interest" description="Disordered" evidence="1">
    <location>
        <begin position="1"/>
        <end position="97"/>
    </location>
</feature>
<evidence type="ECO:0000313" key="5">
    <source>
        <dbReference type="Proteomes" id="UP000314616"/>
    </source>
</evidence>
<dbReference type="KEGG" id="gyu:FE374_00040"/>
<evidence type="ECO:0000256" key="1">
    <source>
        <dbReference type="SAM" id="MobiDB-lite"/>
    </source>
</evidence>
<dbReference type="Proteomes" id="UP000314616">
    <property type="component" value="Chromosome"/>
</dbReference>
<dbReference type="InterPro" id="IPR021949">
    <property type="entry name" value="DUF3566_TM"/>
</dbReference>